<evidence type="ECO:0000256" key="1">
    <source>
        <dbReference type="SAM" id="MobiDB-lite"/>
    </source>
</evidence>
<keyword evidence="3" id="KW-1185">Reference proteome</keyword>
<gene>
    <name evidence="2" type="ORF">CHS0354_033702</name>
</gene>
<dbReference type="Proteomes" id="UP001195483">
    <property type="component" value="Unassembled WGS sequence"/>
</dbReference>
<name>A0AAE0S274_9BIVA</name>
<accession>A0AAE0S274</accession>
<comment type="caution">
    <text evidence="2">The sequence shown here is derived from an EMBL/GenBank/DDBJ whole genome shotgun (WGS) entry which is preliminary data.</text>
</comment>
<feature type="region of interest" description="Disordered" evidence="1">
    <location>
        <begin position="74"/>
        <end position="101"/>
    </location>
</feature>
<protein>
    <submittedName>
        <fullName evidence="2">Uncharacterized protein</fullName>
    </submittedName>
</protein>
<reference evidence="2" key="2">
    <citation type="journal article" date="2021" name="Genome Biol. Evol.">
        <title>Developing a high-quality reference genome for a parasitic bivalve with doubly uniparental inheritance (Bivalvia: Unionida).</title>
        <authorList>
            <person name="Smith C.H."/>
        </authorList>
    </citation>
    <scope>NUCLEOTIDE SEQUENCE</scope>
    <source>
        <strain evidence="2">CHS0354</strain>
        <tissue evidence="2">Mantle</tissue>
    </source>
</reference>
<reference evidence="2" key="1">
    <citation type="journal article" date="2021" name="Genome Biol. Evol.">
        <title>A High-Quality Reference Genome for a Parasitic Bivalve with Doubly Uniparental Inheritance (Bivalvia: Unionida).</title>
        <authorList>
            <person name="Smith C.H."/>
        </authorList>
    </citation>
    <scope>NUCLEOTIDE SEQUENCE</scope>
    <source>
        <strain evidence="2">CHS0354</strain>
    </source>
</reference>
<dbReference type="EMBL" id="JAEAOA010001970">
    <property type="protein sequence ID" value="KAK3583917.1"/>
    <property type="molecule type" value="Genomic_DNA"/>
</dbReference>
<evidence type="ECO:0000313" key="3">
    <source>
        <dbReference type="Proteomes" id="UP001195483"/>
    </source>
</evidence>
<dbReference type="AlphaFoldDB" id="A0AAE0S274"/>
<sequence>MQRGGGQVRPSNTAHRHKTSKPIIYNIPATSPSTDGFRPAIPPSTTTYNAPPATETRRNIPCLHYLRLQRNNGVKKKEIQKENVELEGPEGKNRKKETTIH</sequence>
<organism evidence="2 3">
    <name type="scientific">Potamilus streckersoni</name>
    <dbReference type="NCBI Taxonomy" id="2493646"/>
    <lineage>
        <taxon>Eukaryota</taxon>
        <taxon>Metazoa</taxon>
        <taxon>Spiralia</taxon>
        <taxon>Lophotrochozoa</taxon>
        <taxon>Mollusca</taxon>
        <taxon>Bivalvia</taxon>
        <taxon>Autobranchia</taxon>
        <taxon>Heteroconchia</taxon>
        <taxon>Palaeoheterodonta</taxon>
        <taxon>Unionida</taxon>
        <taxon>Unionoidea</taxon>
        <taxon>Unionidae</taxon>
        <taxon>Ambleminae</taxon>
        <taxon>Lampsilini</taxon>
        <taxon>Potamilus</taxon>
    </lineage>
</organism>
<evidence type="ECO:0000313" key="2">
    <source>
        <dbReference type="EMBL" id="KAK3583917.1"/>
    </source>
</evidence>
<feature type="compositionally biased region" description="Basic and acidic residues" evidence="1">
    <location>
        <begin position="75"/>
        <end position="101"/>
    </location>
</feature>
<proteinExistence type="predicted"/>
<reference evidence="2" key="3">
    <citation type="submission" date="2023-05" db="EMBL/GenBank/DDBJ databases">
        <authorList>
            <person name="Smith C.H."/>
        </authorList>
    </citation>
    <scope>NUCLEOTIDE SEQUENCE</scope>
    <source>
        <strain evidence="2">CHS0354</strain>
        <tissue evidence="2">Mantle</tissue>
    </source>
</reference>
<feature type="region of interest" description="Disordered" evidence="1">
    <location>
        <begin position="1"/>
        <end position="55"/>
    </location>
</feature>